<evidence type="ECO:0000313" key="2">
    <source>
        <dbReference type="EMBL" id="WMW21551.1"/>
    </source>
</evidence>
<dbReference type="EMBL" id="CP133594">
    <property type="protein sequence ID" value="WMW21551.1"/>
    <property type="molecule type" value="Genomic_DNA"/>
</dbReference>
<dbReference type="AlphaFoldDB" id="A0AA51UH10"/>
<keyword evidence="1" id="KW-0472">Membrane</keyword>
<protein>
    <submittedName>
        <fullName evidence="2">Uncharacterized protein</fullName>
    </submittedName>
</protein>
<dbReference type="InterPro" id="IPR055690">
    <property type="entry name" value="DUF7266"/>
</dbReference>
<dbReference type="Pfam" id="PF23928">
    <property type="entry name" value="DUF7266"/>
    <property type="match status" value="1"/>
</dbReference>
<dbReference type="GeneID" id="84230303"/>
<name>A0AA51UH10_9EURY</name>
<gene>
    <name evidence="2" type="ORF">RE476_09140</name>
</gene>
<dbReference type="KEGG" id="mmav:RE476_09140"/>
<keyword evidence="3" id="KW-1185">Reference proteome</keyword>
<keyword evidence="1" id="KW-0812">Transmembrane</keyword>
<evidence type="ECO:0000313" key="3">
    <source>
        <dbReference type="Proteomes" id="UP001183006"/>
    </source>
</evidence>
<feature type="transmembrane region" description="Helical" evidence="1">
    <location>
        <begin position="12"/>
        <end position="40"/>
    </location>
</feature>
<organism evidence="2 3">
    <name type="scientific">Methanolobus mangrovi</name>
    <dbReference type="NCBI Taxonomy" id="3072977"/>
    <lineage>
        <taxon>Archaea</taxon>
        <taxon>Methanobacteriati</taxon>
        <taxon>Methanobacteriota</taxon>
        <taxon>Stenosarchaea group</taxon>
        <taxon>Methanomicrobia</taxon>
        <taxon>Methanosarcinales</taxon>
        <taxon>Methanosarcinaceae</taxon>
        <taxon>Methanolobus</taxon>
    </lineage>
</organism>
<accession>A0AA51UH10</accession>
<sequence>MKLRNLSNDENAVSITIGFILTFSITVLMLVTILSSFYSLMDQAEQTVMRDEFEIHGNDIAVRIANMDTMVGNAANSGSEVDEIRYELSLPDRIAGKPYSVEFDNSSKDIVFVSEERDNTIVKVPYYAENTVVLSTTLYSQKGEFMMTYTPGTNAIEIS</sequence>
<proteinExistence type="predicted"/>
<dbReference type="Proteomes" id="UP001183006">
    <property type="component" value="Chromosome"/>
</dbReference>
<evidence type="ECO:0000256" key="1">
    <source>
        <dbReference type="SAM" id="Phobius"/>
    </source>
</evidence>
<dbReference type="RefSeq" id="WP_309307337.1">
    <property type="nucleotide sequence ID" value="NZ_CP133594.1"/>
</dbReference>
<keyword evidence="1" id="KW-1133">Transmembrane helix</keyword>
<reference evidence="2" key="1">
    <citation type="submission" date="2023-08" db="EMBL/GenBank/DDBJ databases">
        <title>Methanolobus mangrovi sp. nov. and Methanolobus sediminis sp. nov, two novel methylotrophic methanogens isolated from mangrove sediments in China.</title>
        <authorList>
            <person name="Zhou J."/>
        </authorList>
    </citation>
    <scope>NUCLEOTIDE SEQUENCE</scope>
    <source>
        <strain evidence="2">FTZ2</strain>
    </source>
</reference>